<protein>
    <submittedName>
        <fullName evidence="2">Uncharacterized protein</fullName>
    </submittedName>
</protein>
<keyword evidence="3" id="KW-1185">Reference proteome</keyword>
<evidence type="ECO:0000256" key="1">
    <source>
        <dbReference type="SAM" id="MobiDB-lite"/>
    </source>
</evidence>
<evidence type="ECO:0000313" key="3">
    <source>
        <dbReference type="Proteomes" id="UP000766904"/>
    </source>
</evidence>
<reference evidence="2" key="1">
    <citation type="submission" date="2017-11" db="EMBL/GenBank/DDBJ databases">
        <authorList>
            <person name="Kajale S.C."/>
            <person name="Sharma A."/>
        </authorList>
    </citation>
    <scope>NUCLEOTIDE SEQUENCE</scope>
    <source>
        <strain evidence="2">LS1_42</strain>
    </source>
</reference>
<dbReference type="OrthoDB" id="204292at2157"/>
<feature type="region of interest" description="Disordered" evidence="1">
    <location>
        <begin position="47"/>
        <end position="72"/>
    </location>
</feature>
<dbReference type="RefSeq" id="WP_148859885.1">
    <property type="nucleotide sequence ID" value="NZ_PHNJ01000015.1"/>
</dbReference>
<evidence type="ECO:0000313" key="2">
    <source>
        <dbReference type="EMBL" id="TYL36681.1"/>
    </source>
</evidence>
<dbReference type="AlphaFoldDB" id="A0A8J8TNH5"/>
<proteinExistence type="predicted"/>
<gene>
    <name evidence="2" type="ORF">CV102_20585</name>
</gene>
<name>A0A8J8TNH5_9EURY</name>
<comment type="caution">
    <text evidence="2">The sequence shown here is derived from an EMBL/GenBank/DDBJ whole genome shotgun (WGS) entry which is preliminary data.</text>
</comment>
<dbReference type="Proteomes" id="UP000766904">
    <property type="component" value="Unassembled WGS sequence"/>
</dbReference>
<sequence>MDDSDRPAPPNDLDPELRAVLEALGEEDAETLQTVASYVDDLATWAESSADHESASSADDEPSFPADVPDRASVTITEIGGTEYYYYQWRDGDEIRSKTKRR</sequence>
<accession>A0A8J8TNH5</accession>
<organism evidence="2 3">
    <name type="scientific">Natronococcus pandeyae</name>
    <dbReference type="NCBI Taxonomy" id="2055836"/>
    <lineage>
        <taxon>Archaea</taxon>
        <taxon>Methanobacteriati</taxon>
        <taxon>Methanobacteriota</taxon>
        <taxon>Stenosarchaea group</taxon>
        <taxon>Halobacteria</taxon>
        <taxon>Halobacteriales</taxon>
        <taxon>Natrialbaceae</taxon>
        <taxon>Natronococcus</taxon>
    </lineage>
</organism>
<dbReference type="EMBL" id="PHNJ01000015">
    <property type="protein sequence ID" value="TYL36681.1"/>
    <property type="molecule type" value="Genomic_DNA"/>
</dbReference>